<evidence type="ECO:0000313" key="2">
    <source>
        <dbReference type="Proteomes" id="UP001243375"/>
    </source>
</evidence>
<accession>A0ACC2XEH5</accession>
<comment type="caution">
    <text evidence="1">The sequence shown here is derived from an EMBL/GenBank/DDBJ whole genome shotgun (WGS) entry which is preliminary data.</text>
</comment>
<protein>
    <submittedName>
        <fullName evidence="1">Uncharacterized protein</fullName>
    </submittedName>
</protein>
<dbReference type="EMBL" id="JASBWU010000005">
    <property type="protein sequence ID" value="KAJ9121786.1"/>
    <property type="molecule type" value="Genomic_DNA"/>
</dbReference>
<organism evidence="1 2">
    <name type="scientific">Naganishia vaughanmartiniae</name>
    <dbReference type="NCBI Taxonomy" id="1424756"/>
    <lineage>
        <taxon>Eukaryota</taxon>
        <taxon>Fungi</taxon>
        <taxon>Dikarya</taxon>
        <taxon>Basidiomycota</taxon>
        <taxon>Agaricomycotina</taxon>
        <taxon>Tremellomycetes</taxon>
        <taxon>Filobasidiales</taxon>
        <taxon>Filobasidiaceae</taxon>
        <taxon>Naganishia</taxon>
    </lineage>
</organism>
<keyword evidence="2" id="KW-1185">Reference proteome</keyword>
<name>A0ACC2XEH5_9TREE</name>
<evidence type="ECO:0000313" key="1">
    <source>
        <dbReference type="EMBL" id="KAJ9121786.1"/>
    </source>
</evidence>
<proteinExistence type="predicted"/>
<sequence length="114" mass="12407">MPTRSEVSTFGAPYEAVGSTVHAPGEDEVSWFEMMATDDESFFYKLFVADLPSIVETAPNDNSSVDASGENHCVEGTNYTEWDGEPAKALMNKEENGKQEQLDLAPAAGKRKKG</sequence>
<reference evidence="1" key="1">
    <citation type="submission" date="2023-04" db="EMBL/GenBank/DDBJ databases">
        <title>Draft Genome sequencing of Naganishia species isolated from polar environments using Oxford Nanopore Technology.</title>
        <authorList>
            <person name="Leo P."/>
            <person name="Venkateswaran K."/>
        </authorList>
    </citation>
    <scope>NUCLEOTIDE SEQUENCE</scope>
    <source>
        <strain evidence="1">MNA-CCFEE 5425</strain>
    </source>
</reference>
<gene>
    <name evidence="1" type="ORF">QFC22_002408</name>
</gene>
<dbReference type="Proteomes" id="UP001243375">
    <property type="component" value="Unassembled WGS sequence"/>
</dbReference>